<dbReference type="Proteomes" id="UP000307378">
    <property type="component" value="Unassembled WGS sequence"/>
</dbReference>
<evidence type="ECO:0000259" key="3">
    <source>
        <dbReference type="PROSITE" id="PS50930"/>
    </source>
</evidence>
<dbReference type="GO" id="GO:0003677">
    <property type="term" value="F:DNA binding"/>
    <property type="evidence" value="ECO:0007669"/>
    <property type="project" value="InterPro"/>
</dbReference>
<proteinExistence type="predicted"/>
<feature type="transmembrane region" description="Helical" evidence="2">
    <location>
        <begin position="132"/>
        <end position="151"/>
    </location>
</feature>
<dbReference type="AlphaFoldDB" id="A0A4V6T6J4"/>
<dbReference type="InterPro" id="IPR007492">
    <property type="entry name" value="LytTR_DNA-bd_dom"/>
</dbReference>
<dbReference type="Gene3D" id="2.40.50.1020">
    <property type="entry name" value="LytTr DNA-binding domain"/>
    <property type="match status" value="1"/>
</dbReference>
<feature type="transmembrane region" description="Helical" evidence="2">
    <location>
        <begin position="61"/>
        <end position="82"/>
    </location>
</feature>
<accession>A0A4V6T6J4</accession>
<keyword evidence="2" id="KW-0472">Membrane</keyword>
<sequence length="279" mass="30490">MLCRECREKCVNSSVLQSALREWTRLGRSPRLWATFAIVVSIFIAIGPSGTIEDMGLVERAAFWTLLHGAAWTVAILVITLADHWLAQYLRSQALLLAATALVAAPFVAAVVELMRWSWAGTEPSLASYGRQLLVCLPLSVLFSLLSHLTMSNAPSASVSSRASEDPEPKPTEDEPPPLLARLKPALRAPLVHLTVEDHYTVVTTTKGRQLVLMRFSDALREVDSIPGVQTHRSHWVAVDHVAGLKNSGSRLHVVLKSGAEVPVSRSFAAHVRDRIGES</sequence>
<evidence type="ECO:0000313" key="4">
    <source>
        <dbReference type="EMBL" id="THV35306.1"/>
    </source>
</evidence>
<protein>
    <submittedName>
        <fullName evidence="4">LytTR family transcriptional regulator</fullName>
    </submittedName>
</protein>
<feature type="transmembrane region" description="Helical" evidence="2">
    <location>
        <begin position="94"/>
        <end position="112"/>
    </location>
</feature>
<dbReference type="SMART" id="SM00850">
    <property type="entry name" value="LytTR"/>
    <property type="match status" value="1"/>
</dbReference>
<gene>
    <name evidence="4" type="ORF">FAA86_12275</name>
</gene>
<dbReference type="EMBL" id="STGU01000006">
    <property type="protein sequence ID" value="THV35306.1"/>
    <property type="molecule type" value="Genomic_DNA"/>
</dbReference>
<reference evidence="4 5" key="1">
    <citation type="submission" date="2019-04" db="EMBL/GenBank/DDBJ databases">
        <title>genome sequence of strain W3.</title>
        <authorList>
            <person name="Gao J."/>
            <person name="Sun J."/>
        </authorList>
    </citation>
    <scope>NUCLEOTIDE SEQUENCE [LARGE SCALE GENOMIC DNA]</scope>
    <source>
        <strain evidence="4 5">W3</strain>
    </source>
</reference>
<feature type="compositionally biased region" description="Basic and acidic residues" evidence="1">
    <location>
        <begin position="163"/>
        <end position="173"/>
    </location>
</feature>
<comment type="caution">
    <text evidence="4">The sequence shown here is derived from an EMBL/GenBank/DDBJ whole genome shotgun (WGS) entry which is preliminary data.</text>
</comment>
<feature type="transmembrane region" description="Helical" evidence="2">
    <location>
        <begin position="31"/>
        <end position="49"/>
    </location>
</feature>
<name>A0A4V6T6J4_9HYPH</name>
<feature type="domain" description="HTH LytTR-type" evidence="3">
    <location>
        <begin position="196"/>
        <end position="278"/>
    </location>
</feature>
<keyword evidence="2" id="KW-1133">Transmembrane helix</keyword>
<evidence type="ECO:0000256" key="1">
    <source>
        <dbReference type="SAM" id="MobiDB-lite"/>
    </source>
</evidence>
<organism evidence="4 5">
    <name type="scientific">Rhizobium rosettiformans W3</name>
    <dbReference type="NCBI Taxonomy" id="538378"/>
    <lineage>
        <taxon>Bacteria</taxon>
        <taxon>Pseudomonadati</taxon>
        <taxon>Pseudomonadota</taxon>
        <taxon>Alphaproteobacteria</taxon>
        <taxon>Hyphomicrobiales</taxon>
        <taxon>Rhizobiaceae</taxon>
        <taxon>Rhizobium/Agrobacterium group</taxon>
        <taxon>Rhizobium</taxon>
    </lineage>
</organism>
<dbReference type="PROSITE" id="PS50930">
    <property type="entry name" value="HTH_LYTTR"/>
    <property type="match status" value="1"/>
</dbReference>
<feature type="region of interest" description="Disordered" evidence="1">
    <location>
        <begin position="157"/>
        <end position="178"/>
    </location>
</feature>
<evidence type="ECO:0000313" key="5">
    <source>
        <dbReference type="Proteomes" id="UP000307378"/>
    </source>
</evidence>
<keyword evidence="2" id="KW-0812">Transmembrane</keyword>
<dbReference type="Pfam" id="PF04397">
    <property type="entry name" value="LytTR"/>
    <property type="match status" value="1"/>
</dbReference>
<evidence type="ECO:0000256" key="2">
    <source>
        <dbReference type="SAM" id="Phobius"/>
    </source>
</evidence>